<dbReference type="InParanoid" id="A0A1E1JYA7"/>
<dbReference type="STRING" id="914237.A0A1E1JYA7"/>
<keyword evidence="2" id="KW-0812">Transmembrane</keyword>
<proteinExistence type="predicted"/>
<comment type="caution">
    <text evidence="3">The sequence shown here is derived from an EMBL/GenBank/DDBJ whole genome shotgun (WGS) entry which is preliminary data.</text>
</comment>
<evidence type="ECO:0000313" key="3">
    <source>
        <dbReference type="EMBL" id="CZS90702.1"/>
    </source>
</evidence>
<dbReference type="Proteomes" id="UP000178129">
    <property type="component" value="Unassembled WGS sequence"/>
</dbReference>
<keyword evidence="2" id="KW-1133">Transmembrane helix</keyword>
<feature type="compositionally biased region" description="Basic and acidic residues" evidence="1">
    <location>
        <begin position="233"/>
        <end position="255"/>
    </location>
</feature>
<feature type="region of interest" description="Disordered" evidence="1">
    <location>
        <begin position="204"/>
        <end position="255"/>
    </location>
</feature>
<feature type="region of interest" description="Disordered" evidence="1">
    <location>
        <begin position="138"/>
        <end position="175"/>
    </location>
</feature>
<evidence type="ECO:0000256" key="2">
    <source>
        <dbReference type="SAM" id="Phobius"/>
    </source>
</evidence>
<sequence>MSASSAPPGDKFSSPSTLVIVLAVVLGAIGLILIGSLIFLMCRYRRGQLPFTNRGASPINDDEIASWRTTGQKQKLTIPSPTYQPPVREVADVHVRPSGWTWAVSPSSIRTISCITDPQLQAQAPNARAGLTDEVIPGAEPFLPQPKRQSSRLAKVPPGHYRTKSRRSSMSARSIWSPDRTSNDYIYREQPHTTWYAVDGAATPSSHFRTEHSSSSPGTSSYEEYISGGLSPRPERRARAWEQEVQREDIGRAIA</sequence>
<evidence type="ECO:0000313" key="4">
    <source>
        <dbReference type="Proteomes" id="UP000178129"/>
    </source>
</evidence>
<dbReference type="AlphaFoldDB" id="A0A1E1JYA7"/>
<protein>
    <submittedName>
        <fullName evidence="3">Uncharacterized protein</fullName>
    </submittedName>
</protein>
<keyword evidence="4" id="KW-1185">Reference proteome</keyword>
<organism evidence="3 4">
    <name type="scientific">Rhynchosporium graminicola</name>
    <dbReference type="NCBI Taxonomy" id="2792576"/>
    <lineage>
        <taxon>Eukaryota</taxon>
        <taxon>Fungi</taxon>
        <taxon>Dikarya</taxon>
        <taxon>Ascomycota</taxon>
        <taxon>Pezizomycotina</taxon>
        <taxon>Leotiomycetes</taxon>
        <taxon>Helotiales</taxon>
        <taxon>Ploettnerulaceae</taxon>
        <taxon>Rhynchosporium</taxon>
    </lineage>
</organism>
<name>A0A1E1JYA7_9HELO</name>
<accession>A0A1E1JYA7</accession>
<reference evidence="4" key="1">
    <citation type="submission" date="2016-03" db="EMBL/GenBank/DDBJ databases">
        <authorList>
            <person name="Ploux O."/>
        </authorList>
    </citation>
    <scope>NUCLEOTIDE SEQUENCE [LARGE SCALE GENOMIC DNA]</scope>
    <source>
        <strain evidence="4">UK7</strain>
    </source>
</reference>
<feature type="transmembrane region" description="Helical" evidence="2">
    <location>
        <begin position="20"/>
        <end position="42"/>
    </location>
</feature>
<evidence type="ECO:0000256" key="1">
    <source>
        <dbReference type="SAM" id="MobiDB-lite"/>
    </source>
</evidence>
<dbReference type="EMBL" id="FJUW01000004">
    <property type="protein sequence ID" value="CZS90702.1"/>
    <property type="molecule type" value="Genomic_DNA"/>
</dbReference>
<keyword evidence="2" id="KW-0472">Membrane</keyword>
<gene>
    <name evidence="3" type="ORF">RCO7_06759</name>
</gene>